<dbReference type="Proteomes" id="UP000006691">
    <property type="component" value="Chromosome"/>
</dbReference>
<dbReference type="eggNOG" id="ENOG5032WWB">
    <property type="taxonomic scope" value="Bacteria"/>
</dbReference>
<reference evidence="1 2" key="2">
    <citation type="journal article" date="2012" name="J. Biosci. Bioeng.">
        <title>Complete genome sequence and characterization of the N-acylhomoserine lactone-degrading gene of the potato leaf-associated Solibacillus silvestris.</title>
        <authorList>
            <person name="Morohoshi T."/>
            <person name="Tominaga Y."/>
            <person name="Someya N."/>
            <person name="Ikeda T."/>
        </authorList>
    </citation>
    <scope>NUCLEOTIDE SEQUENCE [LARGE SCALE GENOMIC DNA]</scope>
    <source>
        <strain evidence="1 2">StLB046</strain>
    </source>
</reference>
<evidence type="ECO:0000313" key="2">
    <source>
        <dbReference type="Proteomes" id="UP000006691"/>
    </source>
</evidence>
<keyword evidence="1" id="KW-0804">Transcription</keyword>
<dbReference type="PATRIC" id="fig|1002809.3.peg.3775"/>
<dbReference type="AlphaFoldDB" id="F2F574"/>
<dbReference type="GO" id="GO:0000428">
    <property type="term" value="C:DNA-directed RNA polymerase complex"/>
    <property type="evidence" value="ECO:0007669"/>
    <property type="project" value="UniProtKB-KW"/>
</dbReference>
<reference evidence="2" key="1">
    <citation type="submission" date="2011-04" db="EMBL/GenBank/DDBJ databases">
        <title>Genome sequence of Solibacillus silvestris StLB046.</title>
        <authorList>
            <person name="Morohoshi T."/>
            <person name="Someya N."/>
            <person name="Ikeda T."/>
        </authorList>
    </citation>
    <scope>NUCLEOTIDE SEQUENCE [LARGE SCALE GENOMIC DNA]</scope>
    <source>
        <strain evidence="2">StLB046</strain>
    </source>
</reference>
<organism evidence="1 2">
    <name type="scientific">Solibacillus silvestris (strain StLB046)</name>
    <name type="common">Bacillus silvestris</name>
    <dbReference type="NCBI Taxonomy" id="1002809"/>
    <lineage>
        <taxon>Bacteria</taxon>
        <taxon>Bacillati</taxon>
        <taxon>Bacillota</taxon>
        <taxon>Bacilli</taxon>
        <taxon>Bacillales</taxon>
        <taxon>Caryophanaceae</taxon>
        <taxon>Solibacillus</taxon>
    </lineage>
</organism>
<evidence type="ECO:0000313" key="1">
    <source>
        <dbReference type="EMBL" id="BAK18150.1"/>
    </source>
</evidence>
<dbReference type="EMBL" id="AP012157">
    <property type="protein sequence ID" value="BAK18150.1"/>
    <property type="molecule type" value="Genomic_DNA"/>
</dbReference>
<protein>
    <submittedName>
        <fullName evidence="1">DNA-directed RNA polymerase, beta subunit/140 kD subunit</fullName>
    </submittedName>
</protein>
<accession>F2F574</accession>
<gene>
    <name evidence="1" type="ordered locus">SSIL_3727</name>
</gene>
<sequence>MKKKIAFFLLITVIFVFHFSMTALYVLPFNPLASKYNHQIQSYMNPLFTQNWQLFAPNPLSQSIYVNVQIKDTEGQESKWIDFTTPLLEANHKNRFSPVNTIVRLGQSAYLQSVHIDPLTEKIATKNIEIDEVSQRLSDYQKDGVYILYKLGLHYAEQYFESSKISDIRIRVIKEESIPFSQRNNPDYENEIKYSEHDWVPVKKIKSGEEDVI</sequence>
<dbReference type="InterPro" id="IPR043857">
    <property type="entry name" value="DUF5819"/>
</dbReference>
<name>F2F574_SOLSS</name>
<keyword evidence="1" id="KW-0240">DNA-directed RNA polymerase</keyword>
<proteinExistence type="predicted"/>
<dbReference type="RefSeq" id="WP_014824998.1">
    <property type="nucleotide sequence ID" value="NC_018065.1"/>
</dbReference>
<dbReference type="STRING" id="1002809.SSIL_3727"/>
<keyword evidence="2" id="KW-1185">Reference proteome</keyword>
<dbReference type="Pfam" id="PF19136">
    <property type="entry name" value="DUF5819"/>
    <property type="match status" value="1"/>
</dbReference>
<dbReference type="HOGENOM" id="CLU_111025_0_0_9"/>
<dbReference type="KEGG" id="siv:SSIL_3727"/>